<gene>
    <name evidence="1" type="ORF">CA12_02360</name>
</gene>
<dbReference type="InterPro" id="IPR009057">
    <property type="entry name" value="Homeodomain-like_sf"/>
</dbReference>
<protein>
    <recommendedName>
        <fullName evidence="3">Transposase</fullName>
    </recommendedName>
</protein>
<dbReference type="SUPFAM" id="SSF46689">
    <property type="entry name" value="Homeodomain-like"/>
    <property type="match status" value="1"/>
</dbReference>
<accession>A0A517P460</accession>
<evidence type="ECO:0008006" key="3">
    <source>
        <dbReference type="Google" id="ProtNLM"/>
    </source>
</evidence>
<dbReference type="KEGG" id="acaf:CA12_02360"/>
<organism evidence="1 2">
    <name type="scientific">Alienimonas californiensis</name>
    <dbReference type="NCBI Taxonomy" id="2527989"/>
    <lineage>
        <taxon>Bacteria</taxon>
        <taxon>Pseudomonadati</taxon>
        <taxon>Planctomycetota</taxon>
        <taxon>Planctomycetia</taxon>
        <taxon>Planctomycetales</taxon>
        <taxon>Planctomycetaceae</taxon>
        <taxon>Alienimonas</taxon>
    </lineage>
</organism>
<dbReference type="AlphaFoldDB" id="A0A517P460"/>
<evidence type="ECO:0000313" key="1">
    <source>
        <dbReference type="EMBL" id="QDT14168.1"/>
    </source>
</evidence>
<proteinExistence type="predicted"/>
<dbReference type="EMBL" id="CP036265">
    <property type="protein sequence ID" value="QDT14168.1"/>
    <property type="molecule type" value="Genomic_DNA"/>
</dbReference>
<name>A0A517P460_9PLAN</name>
<reference evidence="1 2" key="1">
    <citation type="submission" date="2019-02" db="EMBL/GenBank/DDBJ databases">
        <title>Deep-cultivation of Planctomycetes and their phenomic and genomic characterization uncovers novel biology.</title>
        <authorList>
            <person name="Wiegand S."/>
            <person name="Jogler M."/>
            <person name="Boedeker C."/>
            <person name="Pinto D."/>
            <person name="Vollmers J."/>
            <person name="Rivas-Marin E."/>
            <person name="Kohn T."/>
            <person name="Peeters S.H."/>
            <person name="Heuer A."/>
            <person name="Rast P."/>
            <person name="Oberbeckmann S."/>
            <person name="Bunk B."/>
            <person name="Jeske O."/>
            <person name="Meyerdierks A."/>
            <person name="Storesund J.E."/>
            <person name="Kallscheuer N."/>
            <person name="Luecker S."/>
            <person name="Lage O.M."/>
            <person name="Pohl T."/>
            <person name="Merkel B.J."/>
            <person name="Hornburger P."/>
            <person name="Mueller R.-W."/>
            <person name="Bruemmer F."/>
            <person name="Labrenz M."/>
            <person name="Spormann A.M."/>
            <person name="Op den Camp H."/>
            <person name="Overmann J."/>
            <person name="Amann R."/>
            <person name="Jetten M.S.M."/>
            <person name="Mascher T."/>
            <person name="Medema M.H."/>
            <person name="Devos D.P."/>
            <person name="Kaster A.-K."/>
            <person name="Ovreas L."/>
            <person name="Rohde M."/>
            <person name="Galperin M.Y."/>
            <person name="Jogler C."/>
        </authorList>
    </citation>
    <scope>NUCLEOTIDE SEQUENCE [LARGE SCALE GENOMIC DNA]</scope>
    <source>
        <strain evidence="1 2">CA12</strain>
    </source>
</reference>
<evidence type="ECO:0000313" key="2">
    <source>
        <dbReference type="Proteomes" id="UP000318741"/>
    </source>
</evidence>
<dbReference type="Proteomes" id="UP000318741">
    <property type="component" value="Chromosome"/>
</dbReference>
<sequence>MAKRYCVELTDLERDRLSALTKQARIDRRVFQRAQILLKADQAPGGAAWPDLRLTDAFDVSVRTVERLRQRFVEAGLDETLRPTPTPRPPRKIDGAAQARIVALACSEPPPGFARWSLTLLAARVVELEIVDSISHETVRQVLKKTSCSRTASAAG</sequence>
<dbReference type="Pfam" id="PF13565">
    <property type="entry name" value="HTH_32"/>
    <property type="match status" value="1"/>
</dbReference>
<keyword evidence="2" id="KW-1185">Reference proteome</keyword>